<evidence type="ECO:0000256" key="1">
    <source>
        <dbReference type="SAM" id="MobiDB-lite"/>
    </source>
</evidence>
<evidence type="ECO:0000313" key="3">
    <source>
        <dbReference type="Proteomes" id="UP000011770"/>
    </source>
</evidence>
<organism evidence="2 3">
    <name type="scientific">Leptospira weilii serovar Topaz str. LT2116</name>
    <dbReference type="NCBI Taxonomy" id="1088540"/>
    <lineage>
        <taxon>Bacteria</taxon>
        <taxon>Pseudomonadati</taxon>
        <taxon>Spirochaetota</taxon>
        <taxon>Spirochaetia</taxon>
        <taxon>Leptospirales</taxon>
        <taxon>Leptospiraceae</taxon>
        <taxon>Leptospira</taxon>
    </lineage>
</organism>
<dbReference type="EMBL" id="AHOR02000020">
    <property type="protein sequence ID" value="EMF82566.1"/>
    <property type="molecule type" value="Genomic_DNA"/>
</dbReference>
<evidence type="ECO:0000313" key="2">
    <source>
        <dbReference type="EMBL" id="EMF82566.1"/>
    </source>
</evidence>
<dbReference type="Proteomes" id="UP000011770">
    <property type="component" value="Unassembled WGS sequence"/>
</dbReference>
<protein>
    <submittedName>
        <fullName evidence="2">Uncharacterized protein</fullName>
    </submittedName>
</protein>
<name>M3H089_9LEPT</name>
<accession>M3H089</accession>
<feature type="region of interest" description="Disordered" evidence="1">
    <location>
        <begin position="1"/>
        <end position="53"/>
    </location>
</feature>
<reference evidence="2 3" key="1">
    <citation type="submission" date="2013-01" db="EMBL/GenBank/DDBJ databases">
        <authorList>
            <person name="Harkins D.M."/>
            <person name="Durkin A.S."/>
            <person name="Brinkac L.M."/>
            <person name="Haft D.H."/>
            <person name="Selengut J.D."/>
            <person name="Sanka R."/>
            <person name="DePew J."/>
            <person name="Purushe J."/>
            <person name="Tulsiani S.M."/>
            <person name="Graham G.C."/>
            <person name="Burns M.-A."/>
            <person name="Dohnt M.F."/>
            <person name="Smythe L.D."/>
            <person name="McKay D.B."/>
            <person name="Craig S.B."/>
            <person name="Vinetz J.M."/>
            <person name="Sutton G.G."/>
            <person name="Nierman W.C."/>
            <person name="Fouts D.E."/>
        </authorList>
    </citation>
    <scope>NUCLEOTIDE SEQUENCE [LARGE SCALE GENOMIC DNA]</scope>
    <source>
        <strain evidence="2 3">LT2116</strain>
    </source>
</reference>
<dbReference type="AlphaFoldDB" id="M3H089"/>
<comment type="caution">
    <text evidence="2">The sequence shown here is derived from an EMBL/GenBank/DDBJ whole genome shotgun (WGS) entry which is preliminary data.</text>
</comment>
<proteinExistence type="predicted"/>
<sequence>MTRKEGENAHGAPGDNSPVKSREMSGSVGPDGKPINPKTPGVQADGSISVVGK</sequence>
<gene>
    <name evidence="2" type="ORF">LEP1GSC188_0572</name>
</gene>